<dbReference type="Pfam" id="PF16900">
    <property type="entry name" value="REPA_OB_2"/>
    <property type="match status" value="1"/>
</dbReference>
<dbReference type="AlphaFoldDB" id="A0A161YL56"/>
<proteinExistence type="predicted"/>
<keyword evidence="1" id="KW-0238">DNA-binding</keyword>
<dbReference type="InterPro" id="IPR031657">
    <property type="entry name" value="REPA_OB_2"/>
</dbReference>
<dbReference type="SUPFAM" id="SSF50249">
    <property type="entry name" value="Nucleic acid-binding proteins"/>
    <property type="match status" value="1"/>
</dbReference>
<gene>
    <name evidence="3" type="ORF">DCAR_0520055</name>
</gene>
<reference evidence="3" key="2">
    <citation type="submission" date="2022-03" db="EMBL/GenBank/DDBJ databases">
        <title>Draft title - Genomic analysis of global carrot germplasm unveils the trajectory of domestication and the origin of high carotenoid orange carrot.</title>
        <authorList>
            <person name="Iorizzo M."/>
            <person name="Ellison S."/>
            <person name="Senalik D."/>
            <person name="Macko-Podgorni A."/>
            <person name="Grzebelus D."/>
            <person name="Bostan H."/>
            <person name="Rolling W."/>
            <person name="Curaba J."/>
            <person name="Simon P."/>
        </authorList>
    </citation>
    <scope>NUCLEOTIDE SEQUENCE</scope>
    <source>
        <tissue evidence="3">Leaf</tissue>
    </source>
</reference>
<evidence type="ECO:0000313" key="4">
    <source>
        <dbReference type="Proteomes" id="UP000077755"/>
    </source>
</evidence>
<dbReference type="GO" id="GO:0003677">
    <property type="term" value="F:DNA binding"/>
    <property type="evidence" value="ECO:0007669"/>
    <property type="project" value="UniProtKB-KW"/>
</dbReference>
<dbReference type="Gene3D" id="2.40.50.140">
    <property type="entry name" value="Nucleic acid-binding proteins"/>
    <property type="match status" value="1"/>
</dbReference>
<name>A0A161YL56_DAUCS</name>
<dbReference type="PANTHER" id="PTHR47165:SF4">
    <property type="entry name" value="OS03G0429900 PROTEIN"/>
    <property type="match status" value="1"/>
</dbReference>
<organism evidence="3 4">
    <name type="scientific">Daucus carota subsp. sativus</name>
    <name type="common">Carrot</name>
    <dbReference type="NCBI Taxonomy" id="79200"/>
    <lineage>
        <taxon>Eukaryota</taxon>
        <taxon>Viridiplantae</taxon>
        <taxon>Streptophyta</taxon>
        <taxon>Embryophyta</taxon>
        <taxon>Tracheophyta</taxon>
        <taxon>Spermatophyta</taxon>
        <taxon>Magnoliopsida</taxon>
        <taxon>eudicotyledons</taxon>
        <taxon>Gunneridae</taxon>
        <taxon>Pentapetalae</taxon>
        <taxon>asterids</taxon>
        <taxon>campanulids</taxon>
        <taxon>Apiales</taxon>
        <taxon>Apiaceae</taxon>
        <taxon>Apioideae</taxon>
        <taxon>Scandiceae</taxon>
        <taxon>Daucinae</taxon>
        <taxon>Daucus</taxon>
        <taxon>Daucus sect. Daucus</taxon>
    </lineage>
</organism>
<dbReference type="Gramene" id="KZM94239">
    <property type="protein sequence ID" value="KZM94239"/>
    <property type="gene ID" value="DCAR_017482"/>
</dbReference>
<reference evidence="3" key="1">
    <citation type="journal article" date="2016" name="Nat. Genet.">
        <title>A high-quality carrot genome assembly provides new insights into carotenoid accumulation and asterid genome evolution.</title>
        <authorList>
            <person name="Iorizzo M."/>
            <person name="Ellison S."/>
            <person name="Senalik D."/>
            <person name="Zeng P."/>
            <person name="Satapoomin P."/>
            <person name="Huang J."/>
            <person name="Bowman M."/>
            <person name="Iovene M."/>
            <person name="Sanseverino W."/>
            <person name="Cavagnaro P."/>
            <person name="Yildiz M."/>
            <person name="Macko-Podgorni A."/>
            <person name="Moranska E."/>
            <person name="Grzebelus E."/>
            <person name="Grzebelus D."/>
            <person name="Ashrafi H."/>
            <person name="Zheng Z."/>
            <person name="Cheng S."/>
            <person name="Spooner D."/>
            <person name="Van Deynze A."/>
            <person name="Simon P."/>
        </authorList>
    </citation>
    <scope>NUCLEOTIDE SEQUENCE</scope>
    <source>
        <tissue evidence="3">Leaf</tissue>
    </source>
</reference>
<sequence length="286" mass="32742">MDNIPYHMISDLEPHIGSQWRLKVWVTRIWQQFNHNGESIGTNMILVDVLFNNLTEVLFDGGVDLIQPHVFHFTNLSNVMATATQDEFLIDVVGILGRVQPINTFINKYNLQQSCIRFTIYDMDTSAKVTLYNEMAESFDQAIHDVVQHPIIVIISSCRAHSFRGQAELTNLAPTRFFINHNHAAVEELRDAISLHQKQMEHNRKNKRRMLAAEKKDESEYSPPKTNSSSSTTSRKMLLPSEKNNEVGESSKTLSDKIDKLIEAIEKLTAAIKKNQRRKFKCSITS</sequence>
<accession>A0A161YL56</accession>
<evidence type="ECO:0000256" key="1">
    <source>
        <dbReference type="ARBA" id="ARBA00023125"/>
    </source>
</evidence>
<protein>
    <submittedName>
        <fullName evidence="3">Uncharacterized protein</fullName>
    </submittedName>
</protein>
<keyword evidence="4" id="KW-1185">Reference proteome</keyword>
<feature type="region of interest" description="Disordered" evidence="2">
    <location>
        <begin position="198"/>
        <end position="253"/>
    </location>
</feature>
<dbReference type="PANTHER" id="PTHR47165">
    <property type="entry name" value="OS03G0429900 PROTEIN"/>
    <property type="match status" value="1"/>
</dbReference>
<evidence type="ECO:0000256" key="2">
    <source>
        <dbReference type="SAM" id="MobiDB-lite"/>
    </source>
</evidence>
<evidence type="ECO:0000313" key="3">
    <source>
        <dbReference type="EMBL" id="WOH00682.1"/>
    </source>
</evidence>
<dbReference type="InterPro" id="IPR012340">
    <property type="entry name" value="NA-bd_OB-fold"/>
</dbReference>
<dbReference type="Proteomes" id="UP000077755">
    <property type="component" value="Chromosome 5"/>
</dbReference>
<dbReference type="EMBL" id="CP093347">
    <property type="protein sequence ID" value="WOH00682.1"/>
    <property type="molecule type" value="Genomic_DNA"/>
</dbReference>